<sequence length="165" mass="17524">MASPTSTFRLSRTLTRTALRRTALPLGLGLGLSTGLVAVHRQQPMRFDSVPVSQTRLRSSGGQEPGRKEFLDADTIKQLSGGSLSGFAAGLLVSVFSKTLVLLAGIGMAVIQIAARNGIDLIGYLRLKDRAKSSPVLAALNRHMAFKLSFALAFALSAFMSFSGE</sequence>
<evidence type="ECO:0000256" key="5">
    <source>
        <dbReference type="ARBA" id="ARBA00023136"/>
    </source>
</evidence>
<comment type="similarity">
    <text evidence="2">Belongs to the FUN14 family.</text>
</comment>
<keyword evidence="5 6" id="KW-0472">Membrane</keyword>
<dbReference type="GO" id="GO:0016020">
    <property type="term" value="C:membrane"/>
    <property type="evidence" value="ECO:0007669"/>
    <property type="project" value="UniProtKB-SubCell"/>
</dbReference>
<keyword evidence="3 6" id="KW-0812">Transmembrane</keyword>
<comment type="subcellular location">
    <subcellularLocation>
        <location evidence="1">Membrane</location>
    </subcellularLocation>
</comment>
<keyword evidence="8" id="KW-1185">Reference proteome</keyword>
<accession>A0AAJ0LYM5</accession>
<dbReference type="Pfam" id="PF04930">
    <property type="entry name" value="FUN14"/>
    <property type="match status" value="1"/>
</dbReference>
<evidence type="ECO:0000256" key="3">
    <source>
        <dbReference type="ARBA" id="ARBA00022692"/>
    </source>
</evidence>
<evidence type="ECO:0000256" key="6">
    <source>
        <dbReference type="SAM" id="Phobius"/>
    </source>
</evidence>
<comment type="caution">
    <text evidence="7">The sequence shown here is derived from an EMBL/GenBank/DDBJ whole genome shotgun (WGS) entry which is preliminary data.</text>
</comment>
<keyword evidence="4 6" id="KW-1133">Transmembrane helix</keyword>
<evidence type="ECO:0000256" key="1">
    <source>
        <dbReference type="ARBA" id="ARBA00004370"/>
    </source>
</evidence>
<evidence type="ECO:0000256" key="4">
    <source>
        <dbReference type="ARBA" id="ARBA00022989"/>
    </source>
</evidence>
<evidence type="ECO:0000256" key="2">
    <source>
        <dbReference type="ARBA" id="ARBA00009160"/>
    </source>
</evidence>
<reference evidence="7" key="2">
    <citation type="submission" date="2023-06" db="EMBL/GenBank/DDBJ databases">
        <authorList>
            <consortium name="Lawrence Berkeley National Laboratory"/>
            <person name="Mondo S.J."/>
            <person name="Hensen N."/>
            <person name="Bonometti L."/>
            <person name="Westerberg I."/>
            <person name="Brannstrom I.O."/>
            <person name="Guillou S."/>
            <person name="Cros-Aarteil S."/>
            <person name="Calhoun S."/>
            <person name="Haridas S."/>
            <person name="Kuo A."/>
            <person name="Pangilinan J."/>
            <person name="Riley R."/>
            <person name="Labutti K."/>
            <person name="Andreopoulos B."/>
            <person name="Lipzen A."/>
            <person name="Chen C."/>
            <person name="Yanf M."/>
            <person name="Daum C."/>
            <person name="Ng V."/>
            <person name="Clum A."/>
            <person name="Steindorff A."/>
            <person name="Ohm R."/>
            <person name="Martin F."/>
            <person name="Silar P."/>
            <person name="Natvig D."/>
            <person name="Lalanne C."/>
            <person name="Gautier V."/>
            <person name="Ament-Velasquez S.L."/>
            <person name="Kruys A."/>
            <person name="Hutchinson M.I."/>
            <person name="Powell A.J."/>
            <person name="Barry K."/>
            <person name="Miller A.N."/>
            <person name="Grigoriev I.V."/>
            <person name="Debuchy R."/>
            <person name="Gladieux P."/>
            <person name="Thoren M.H."/>
            <person name="Johannesson H."/>
        </authorList>
    </citation>
    <scope>NUCLEOTIDE SEQUENCE</scope>
    <source>
        <strain evidence="7">CBS 333.67</strain>
    </source>
</reference>
<gene>
    <name evidence="7" type="ORF">B0T15DRAFT_309473</name>
</gene>
<dbReference type="Proteomes" id="UP001273166">
    <property type="component" value="Unassembled WGS sequence"/>
</dbReference>
<organism evidence="7 8">
    <name type="scientific">Chaetomium strumarium</name>
    <dbReference type="NCBI Taxonomy" id="1170767"/>
    <lineage>
        <taxon>Eukaryota</taxon>
        <taxon>Fungi</taxon>
        <taxon>Dikarya</taxon>
        <taxon>Ascomycota</taxon>
        <taxon>Pezizomycotina</taxon>
        <taxon>Sordariomycetes</taxon>
        <taxon>Sordariomycetidae</taxon>
        <taxon>Sordariales</taxon>
        <taxon>Chaetomiaceae</taxon>
        <taxon>Chaetomium</taxon>
    </lineage>
</organism>
<dbReference type="InterPro" id="IPR007014">
    <property type="entry name" value="FUN14"/>
</dbReference>
<feature type="transmembrane region" description="Helical" evidence="6">
    <location>
        <begin position="100"/>
        <end position="123"/>
    </location>
</feature>
<proteinExistence type="inferred from homology"/>
<dbReference type="EMBL" id="JAUDZG010000007">
    <property type="protein sequence ID" value="KAK3302552.1"/>
    <property type="molecule type" value="Genomic_DNA"/>
</dbReference>
<name>A0AAJ0LYM5_9PEZI</name>
<protein>
    <recommendedName>
        <fullName evidence="9">Fun14 family protein</fullName>
    </recommendedName>
</protein>
<dbReference type="RefSeq" id="XP_062718332.1">
    <property type="nucleotide sequence ID" value="XM_062863906.1"/>
</dbReference>
<evidence type="ECO:0000313" key="8">
    <source>
        <dbReference type="Proteomes" id="UP001273166"/>
    </source>
</evidence>
<dbReference type="GeneID" id="87882735"/>
<evidence type="ECO:0000313" key="7">
    <source>
        <dbReference type="EMBL" id="KAK3302552.1"/>
    </source>
</evidence>
<dbReference type="AlphaFoldDB" id="A0AAJ0LYM5"/>
<reference evidence="7" key="1">
    <citation type="journal article" date="2023" name="Mol. Phylogenet. Evol.">
        <title>Genome-scale phylogeny and comparative genomics of the fungal order Sordariales.</title>
        <authorList>
            <person name="Hensen N."/>
            <person name="Bonometti L."/>
            <person name="Westerberg I."/>
            <person name="Brannstrom I.O."/>
            <person name="Guillou S."/>
            <person name="Cros-Aarteil S."/>
            <person name="Calhoun S."/>
            <person name="Haridas S."/>
            <person name="Kuo A."/>
            <person name="Mondo S."/>
            <person name="Pangilinan J."/>
            <person name="Riley R."/>
            <person name="LaButti K."/>
            <person name="Andreopoulos B."/>
            <person name="Lipzen A."/>
            <person name="Chen C."/>
            <person name="Yan M."/>
            <person name="Daum C."/>
            <person name="Ng V."/>
            <person name="Clum A."/>
            <person name="Steindorff A."/>
            <person name="Ohm R.A."/>
            <person name="Martin F."/>
            <person name="Silar P."/>
            <person name="Natvig D.O."/>
            <person name="Lalanne C."/>
            <person name="Gautier V."/>
            <person name="Ament-Velasquez S.L."/>
            <person name="Kruys A."/>
            <person name="Hutchinson M.I."/>
            <person name="Powell A.J."/>
            <person name="Barry K."/>
            <person name="Miller A.N."/>
            <person name="Grigoriev I.V."/>
            <person name="Debuchy R."/>
            <person name="Gladieux P."/>
            <person name="Hiltunen Thoren M."/>
            <person name="Johannesson H."/>
        </authorList>
    </citation>
    <scope>NUCLEOTIDE SEQUENCE</scope>
    <source>
        <strain evidence="7">CBS 333.67</strain>
    </source>
</reference>
<evidence type="ECO:0008006" key="9">
    <source>
        <dbReference type="Google" id="ProtNLM"/>
    </source>
</evidence>